<protein>
    <recommendedName>
        <fullName evidence="3">DUF465 domain-containing protein</fullName>
    </recommendedName>
</protein>
<proteinExistence type="predicted"/>
<organism evidence="1 2">
    <name type="scientific">Alteromonas macleodii</name>
    <name type="common">Pseudoalteromonas macleodii</name>
    <dbReference type="NCBI Taxonomy" id="28108"/>
    <lineage>
        <taxon>Bacteria</taxon>
        <taxon>Pseudomonadati</taxon>
        <taxon>Pseudomonadota</taxon>
        <taxon>Gammaproteobacteria</taxon>
        <taxon>Alteromonadales</taxon>
        <taxon>Alteromonadaceae</taxon>
        <taxon>Alteromonas/Salinimonas group</taxon>
        <taxon>Alteromonas</taxon>
    </lineage>
</organism>
<dbReference type="RefSeq" id="WP_179983687.1">
    <property type="nucleotide sequence ID" value="NZ_LR812090.1"/>
</dbReference>
<accession>A0A6T9XZV6</accession>
<name>A0A6T9XZV6_ALTMA</name>
<evidence type="ECO:0000313" key="1">
    <source>
        <dbReference type="EMBL" id="CAB9494300.1"/>
    </source>
</evidence>
<dbReference type="AlphaFoldDB" id="A0A6T9XZV6"/>
<dbReference type="Gene3D" id="6.10.280.50">
    <property type="match status" value="1"/>
</dbReference>
<sequence>MLGENHSLLSDFPEHKDTINRLNATSTDFAEKAKRYHSLDYEIRNLEELGSPASDETLHKLKHDRAELKDELYQVLKHAE</sequence>
<dbReference type="InterPro" id="IPR038444">
    <property type="entry name" value="DUF465_sf"/>
</dbReference>
<dbReference type="Pfam" id="PF04325">
    <property type="entry name" value="DUF465"/>
    <property type="match status" value="1"/>
</dbReference>
<reference evidence="1 2" key="1">
    <citation type="submission" date="2020-06" db="EMBL/GenBank/DDBJ databases">
        <authorList>
            <person name="Duchaud E."/>
        </authorList>
    </citation>
    <scope>NUCLEOTIDE SEQUENCE [LARGE SCALE GENOMIC DNA]</scope>
    <source>
        <strain evidence="1">Alteromonas fortis</strain>
    </source>
</reference>
<gene>
    <name evidence="1" type="ORF">ALFOR1_31270</name>
</gene>
<evidence type="ECO:0008006" key="3">
    <source>
        <dbReference type="Google" id="ProtNLM"/>
    </source>
</evidence>
<dbReference type="EMBL" id="LR812090">
    <property type="protein sequence ID" value="CAB9494300.1"/>
    <property type="molecule type" value="Genomic_DNA"/>
</dbReference>
<dbReference type="InterPro" id="IPR007420">
    <property type="entry name" value="DUF465"/>
</dbReference>
<dbReference type="Proteomes" id="UP000509458">
    <property type="component" value="Chromosome"/>
</dbReference>
<evidence type="ECO:0000313" key="2">
    <source>
        <dbReference type="Proteomes" id="UP000509458"/>
    </source>
</evidence>